<dbReference type="InterPro" id="IPR052057">
    <property type="entry name" value="IS150/IS1296_orfA-like"/>
</dbReference>
<name>A0A660E8L2_9LACO</name>
<feature type="domain" description="Insertion element IS150 protein InsJ-like helix-turn-helix" evidence="2">
    <location>
        <begin position="19"/>
        <end position="62"/>
    </location>
</feature>
<gene>
    <name evidence="3" type="ORF">MUDAN_MDHGFNIF_01924</name>
</gene>
<evidence type="ECO:0000313" key="4">
    <source>
        <dbReference type="Proteomes" id="UP000289996"/>
    </source>
</evidence>
<dbReference type="PANTHER" id="PTHR33795:SF1">
    <property type="entry name" value="INSERTION ELEMENT IS150 PROTEIN INSJ"/>
    <property type="match status" value="1"/>
</dbReference>
<evidence type="ECO:0000259" key="2">
    <source>
        <dbReference type="Pfam" id="PF13518"/>
    </source>
</evidence>
<dbReference type="PANTHER" id="PTHR33795">
    <property type="entry name" value="INSERTION ELEMENT IS150 PROTEIN INSJ"/>
    <property type="match status" value="1"/>
</dbReference>
<feature type="domain" description="Insertion element IS150 protein InsJ-like helix-turn-helix" evidence="2">
    <location>
        <begin position="129"/>
        <end position="181"/>
    </location>
</feature>
<dbReference type="Proteomes" id="UP000289996">
    <property type="component" value="Unassembled WGS sequence"/>
</dbReference>
<feature type="domain" description="Insertion element IS150 protein InsJ-like helix-turn-helix" evidence="2">
    <location>
        <begin position="69"/>
        <end position="113"/>
    </location>
</feature>
<keyword evidence="4" id="KW-1185">Reference proteome</keyword>
<organism evidence="3 4">
    <name type="scientific">Lactiplantibacillus mudanjiangensis</name>
    <dbReference type="NCBI Taxonomy" id="1296538"/>
    <lineage>
        <taxon>Bacteria</taxon>
        <taxon>Bacillati</taxon>
        <taxon>Bacillota</taxon>
        <taxon>Bacilli</taxon>
        <taxon>Lactobacillales</taxon>
        <taxon>Lactobacillaceae</taxon>
        <taxon>Lactiplantibacillus</taxon>
    </lineage>
</organism>
<dbReference type="InterPro" id="IPR055247">
    <property type="entry name" value="InsJ-like_HTH"/>
</dbReference>
<dbReference type="AlphaFoldDB" id="A0A660E8L2"/>
<proteinExistence type="inferred from homology"/>
<dbReference type="Pfam" id="PF13518">
    <property type="entry name" value="HTH_28"/>
    <property type="match status" value="3"/>
</dbReference>
<accession>A0A660E8L2</accession>
<dbReference type="EMBL" id="UYIG01000196">
    <property type="protein sequence ID" value="VDG30373.1"/>
    <property type="molecule type" value="Genomic_DNA"/>
</dbReference>
<protein>
    <submittedName>
        <fullName evidence="3">Transposase [Lactobacillus plantarum ZJ316]</fullName>
    </submittedName>
</protein>
<dbReference type="InterPro" id="IPR036388">
    <property type="entry name" value="WH-like_DNA-bd_sf"/>
</dbReference>
<dbReference type="GO" id="GO:0043565">
    <property type="term" value="F:sequence-specific DNA binding"/>
    <property type="evidence" value="ECO:0007669"/>
    <property type="project" value="InterPro"/>
</dbReference>
<dbReference type="RefSeq" id="WP_130852405.1">
    <property type="nucleotide sequence ID" value="NZ_UYIG01000196.1"/>
</dbReference>
<evidence type="ECO:0000256" key="1">
    <source>
        <dbReference type="ARBA" id="ARBA00038232"/>
    </source>
</evidence>
<reference evidence="3 4" key="1">
    <citation type="submission" date="2018-11" db="EMBL/GenBank/DDBJ databases">
        <authorList>
            <person name="Wuyts S."/>
        </authorList>
    </citation>
    <scope>NUCLEOTIDE SEQUENCE [LARGE SCALE GENOMIC DNA]</scope>
    <source>
        <strain evidence="3">Lactobacillus mudanjiangensis AMBF249</strain>
    </source>
</reference>
<sequence length="236" mass="27512">MGRNGSRYTIAEKLYYIGLVNQGEVNYNSIQRIYGITRNQVNQWIERYKAQGITGLKHRPLGRYTKELKLKVVLEYLKGNTSYPQLCSKYNISNVSTVYQWVHRYTSGKELTTRSAKPMKNGRKTTKIERIEIAQWIIAHEMDYSGAMDKYNVSYGQVYMWTKKYKNGGEDALVDRRGKGKSIHDQLTSEEKRDLEVKRLKARIEHLSTENAVLKKLEELERMDALHNTSTKPSKH</sequence>
<dbReference type="OrthoDB" id="9797531at2"/>
<comment type="similarity">
    <text evidence="1">Belongs to the IS150/IS1296 orfA family.</text>
</comment>
<dbReference type="SUPFAM" id="SSF48295">
    <property type="entry name" value="TrpR-like"/>
    <property type="match status" value="3"/>
</dbReference>
<evidence type="ECO:0000313" key="3">
    <source>
        <dbReference type="EMBL" id="VDG30373.1"/>
    </source>
</evidence>
<dbReference type="InterPro" id="IPR010921">
    <property type="entry name" value="Trp_repressor/repl_initiator"/>
</dbReference>
<dbReference type="Gene3D" id="1.10.10.10">
    <property type="entry name" value="Winged helix-like DNA-binding domain superfamily/Winged helix DNA-binding domain"/>
    <property type="match status" value="3"/>
</dbReference>